<dbReference type="Proteomes" id="UP001357223">
    <property type="component" value="Chromosome"/>
</dbReference>
<keyword evidence="1" id="KW-0472">Membrane</keyword>
<dbReference type="EMBL" id="CP137640">
    <property type="protein sequence ID" value="WVX80743.1"/>
    <property type="molecule type" value="Genomic_DNA"/>
</dbReference>
<keyword evidence="3" id="KW-1185">Reference proteome</keyword>
<evidence type="ECO:0000313" key="3">
    <source>
        <dbReference type="Proteomes" id="UP001357223"/>
    </source>
</evidence>
<protein>
    <submittedName>
        <fullName evidence="2">Uncharacterized protein</fullName>
    </submittedName>
</protein>
<feature type="transmembrane region" description="Helical" evidence="1">
    <location>
        <begin position="34"/>
        <end position="52"/>
    </location>
</feature>
<dbReference type="RefSeq" id="WP_338449674.1">
    <property type="nucleotide sequence ID" value="NZ_CP137640.1"/>
</dbReference>
<name>A0ABZ2CB78_9BACI</name>
<reference evidence="2 3" key="1">
    <citation type="submission" date="2023-10" db="EMBL/GenBank/DDBJ databases">
        <title>Niallia locisalis sp.nov. isolated from a salt pond sample.</title>
        <authorList>
            <person name="Li X.-J."/>
            <person name="Dong L."/>
        </authorList>
    </citation>
    <scope>NUCLEOTIDE SEQUENCE [LARGE SCALE GENOMIC DNA]</scope>
    <source>
        <strain evidence="2 3">DSM 29761</strain>
    </source>
</reference>
<proteinExistence type="predicted"/>
<evidence type="ECO:0000256" key="1">
    <source>
        <dbReference type="SAM" id="Phobius"/>
    </source>
</evidence>
<keyword evidence="1" id="KW-1133">Transmembrane helix</keyword>
<gene>
    <name evidence="2" type="ORF">R4Z09_26440</name>
</gene>
<keyword evidence="1" id="KW-0812">Transmembrane</keyword>
<sequence length="57" mass="6954">MLLQIALYLLIGFTILWFFKEQTLNTILKEINFVLLWPFILLLEFIELVDNAKRRRE</sequence>
<organism evidence="2 3">
    <name type="scientific">Niallia oryzisoli</name>
    <dbReference type="NCBI Taxonomy" id="1737571"/>
    <lineage>
        <taxon>Bacteria</taxon>
        <taxon>Bacillati</taxon>
        <taxon>Bacillota</taxon>
        <taxon>Bacilli</taxon>
        <taxon>Bacillales</taxon>
        <taxon>Bacillaceae</taxon>
        <taxon>Niallia</taxon>
    </lineage>
</organism>
<evidence type="ECO:0000313" key="2">
    <source>
        <dbReference type="EMBL" id="WVX80743.1"/>
    </source>
</evidence>
<accession>A0ABZ2CB78</accession>